<accession>A0ABU7Z9M4</accession>
<reference evidence="1" key="2">
    <citation type="submission" date="2024-02" db="EMBL/GenBank/DDBJ databases">
        <authorList>
            <person name="Prathaban M."/>
            <person name="Mythili R."/>
            <person name="Sharmila Devi N."/>
            <person name="Sobanaa M."/>
            <person name="Prathiviraj R."/>
            <person name="Selvin J."/>
        </authorList>
    </citation>
    <scope>NUCLEOTIDE SEQUENCE</scope>
    <source>
        <strain evidence="1">MP1014</strain>
    </source>
</reference>
<evidence type="ECO:0000313" key="1">
    <source>
        <dbReference type="EMBL" id="MEG3616230.1"/>
    </source>
</evidence>
<gene>
    <name evidence="1" type="ORF">V5O49_13955</name>
</gene>
<protein>
    <recommendedName>
        <fullName evidence="3">DivIVA domain-containing protein</fullName>
    </recommendedName>
</protein>
<comment type="caution">
    <text evidence="1">The sequence shown here is derived from an EMBL/GenBank/DDBJ whole genome shotgun (WGS) entry which is preliminary data.</text>
</comment>
<evidence type="ECO:0008006" key="3">
    <source>
        <dbReference type="Google" id="ProtNLM"/>
    </source>
</evidence>
<organism evidence="1 2">
    <name type="scientific">Isoptericola haloaureus</name>
    <dbReference type="NCBI Taxonomy" id="1542902"/>
    <lineage>
        <taxon>Bacteria</taxon>
        <taxon>Bacillati</taxon>
        <taxon>Actinomycetota</taxon>
        <taxon>Actinomycetes</taxon>
        <taxon>Micrococcales</taxon>
        <taxon>Promicromonosporaceae</taxon>
        <taxon>Isoptericola</taxon>
    </lineage>
</organism>
<keyword evidence="2" id="KW-1185">Reference proteome</keyword>
<evidence type="ECO:0000313" key="2">
    <source>
        <dbReference type="Proteomes" id="UP001310387"/>
    </source>
</evidence>
<reference evidence="1" key="1">
    <citation type="journal article" date="2024" name="Antonie Van Leeuwenhoek">
        <title>Isoptericola haloaureus sp. nov., a dimorphic actinobacterium isolated from mangrove sediments of southeast India, implicating biosaline agricultural significance through nitrogen fixation and salt tolerance genes.</title>
        <authorList>
            <person name="Prathaban M."/>
            <person name="Prathiviraj R."/>
            <person name="Ravichandran M."/>
            <person name="Natarajan S.D."/>
            <person name="Sobanaa M."/>
            <person name="Hari Krishna Kumar S."/>
            <person name="Chandrasekar V."/>
            <person name="Selvin J."/>
        </authorList>
    </citation>
    <scope>NUCLEOTIDE SEQUENCE</scope>
    <source>
        <strain evidence="1">MP1014</strain>
    </source>
</reference>
<dbReference type="RefSeq" id="WP_332902724.1">
    <property type="nucleotide sequence ID" value="NZ_JBAGLP010000118.1"/>
</dbReference>
<name>A0ABU7Z9M4_9MICO</name>
<dbReference type="Proteomes" id="UP001310387">
    <property type="component" value="Unassembled WGS sequence"/>
</dbReference>
<dbReference type="EMBL" id="JBAGLP010000118">
    <property type="protein sequence ID" value="MEG3616230.1"/>
    <property type="molecule type" value="Genomic_DNA"/>
</dbReference>
<sequence>MTWLAMALVATGVLVAGLAVRSWLGSDAHRDGVLRRRRRRSGPDPMVTLTIQVRLGELAAELRTVSEDPGLYARAHHYRAVQDAYDAMLRDACRIAGLAVVDVPLRPHERLTEDERLREELELSSRGWSW</sequence>
<proteinExistence type="predicted"/>